<evidence type="ECO:0000313" key="3">
    <source>
        <dbReference type="Proteomes" id="UP000076738"/>
    </source>
</evidence>
<dbReference type="InterPro" id="IPR048508">
    <property type="entry name" value="LDL"/>
</dbReference>
<dbReference type="EMBL" id="KV417291">
    <property type="protein sequence ID" value="KZO95065.1"/>
    <property type="molecule type" value="Genomic_DNA"/>
</dbReference>
<proteinExistence type="predicted"/>
<dbReference type="Proteomes" id="UP000076738">
    <property type="component" value="Unassembled WGS sequence"/>
</dbReference>
<evidence type="ECO:0000313" key="2">
    <source>
        <dbReference type="EMBL" id="KZO95065.1"/>
    </source>
</evidence>
<dbReference type="AlphaFoldDB" id="A0A167KVT6"/>
<keyword evidence="1" id="KW-0732">Signal</keyword>
<gene>
    <name evidence="2" type="ORF">CALVIDRAFT_188560</name>
</gene>
<dbReference type="Pfam" id="PF21691">
    <property type="entry name" value="LDL"/>
    <property type="match status" value="1"/>
</dbReference>
<accession>A0A167KVT6</accession>
<organism evidence="2 3">
    <name type="scientific">Calocera viscosa (strain TUFC12733)</name>
    <dbReference type="NCBI Taxonomy" id="1330018"/>
    <lineage>
        <taxon>Eukaryota</taxon>
        <taxon>Fungi</taxon>
        <taxon>Dikarya</taxon>
        <taxon>Basidiomycota</taxon>
        <taxon>Agaricomycotina</taxon>
        <taxon>Dacrymycetes</taxon>
        <taxon>Dacrymycetales</taxon>
        <taxon>Dacrymycetaceae</taxon>
        <taxon>Calocera</taxon>
    </lineage>
</organism>
<feature type="signal peptide" evidence="1">
    <location>
        <begin position="1"/>
        <end position="25"/>
    </location>
</feature>
<evidence type="ECO:0000256" key="1">
    <source>
        <dbReference type="SAM" id="SignalP"/>
    </source>
</evidence>
<feature type="chain" id="PRO_5007889576" evidence="1">
    <location>
        <begin position="26"/>
        <end position="123"/>
    </location>
</feature>
<protein>
    <submittedName>
        <fullName evidence="2">Uncharacterized protein</fullName>
    </submittedName>
</protein>
<sequence length="123" mass="13454">MLSLITSPLSIFFFAAFGHLVTVRAADCFDTTCVSPASWDDTWNGRQSFCGNSQPWKTDTCFEYSDGSEEVTFKISNPGANTEQNCWDAYQDIIDQCCGNSGLSGGVYNYNGVQYTLTMCGGC</sequence>
<dbReference type="OrthoDB" id="2818900at2759"/>
<keyword evidence="3" id="KW-1185">Reference proteome</keyword>
<name>A0A167KVT6_CALVF</name>
<reference evidence="2 3" key="1">
    <citation type="journal article" date="2016" name="Mol. Biol. Evol.">
        <title>Comparative Genomics of Early-Diverging Mushroom-Forming Fungi Provides Insights into the Origins of Lignocellulose Decay Capabilities.</title>
        <authorList>
            <person name="Nagy L.G."/>
            <person name="Riley R."/>
            <person name="Tritt A."/>
            <person name="Adam C."/>
            <person name="Daum C."/>
            <person name="Floudas D."/>
            <person name="Sun H."/>
            <person name="Yadav J.S."/>
            <person name="Pangilinan J."/>
            <person name="Larsson K.H."/>
            <person name="Matsuura K."/>
            <person name="Barry K."/>
            <person name="Labutti K."/>
            <person name="Kuo R."/>
            <person name="Ohm R.A."/>
            <person name="Bhattacharya S.S."/>
            <person name="Shirouzu T."/>
            <person name="Yoshinaga Y."/>
            <person name="Martin F.M."/>
            <person name="Grigoriev I.V."/>
            <person name="Hibbett D.S."/>
        </authorList>
    </citation>
    <scope>NUCLEOTIDE SEQUENCE [LARGE SCALE GENOMIC DNA]</scope>
    <source>
        <strain evidence="2 3">TUFC12733</strain>
    </source>
</reference>